<dbReference type="InterPro" id="IPR036823">
    <property type="entry name" value="Ribosomal_uS7_dom_sf"/>
</dbReference>
<dbReference type="PIRSF" id="PIRSF002122">
    <property type="entry name" value="RPS7p_RPS7a_RPS5e_RPS7o"/>
    <property type="match status" value="1"/>
</dbReference>
<dbReference type="NCBIfam" id="TIGR01029">
    <property type="entry name" value="rpsG_bact"/>
    <property type="match status" value="1"/>
</dbReference>
<dbReference type="Proteomes" id="UP000176504">
    <property type="component" value="Unassembled WGS sequence"/>
</dbReference>
<dbReference type="GO" id="GO:0000049">
    <property type="term" value="F:tRNA binding"/>
    <property type="evidence" value="ECO:0007669"/>
    <property type="project" value="UniProtKB-UniRule"/>
</dbReference>
<dbReference type="HAMAP" id="MF_00480_B">
    <property type="entry name" value="Ribosomal_uS7_B"/>
    <property type="match status" value="1"/>
</dbReference>
<organism evidence="9 10">
    <name type="scientific">candidate division WWE3 bacterium RIFCSPLOWO2_01_FULL_41_18</name>
    <dbReference type="NCBI Taxonomy" id="1802625"/>
    <lineage>
        <taxon>Bacteria</taxon>
        <taxon>Katanobacteria</taxon>
    </lineage>
</organism>
<sequence length="154" mass="17609">MRGLKVKKRQAQPDAVYKSKVVGRFVNNLMVHGKKSLSENIIYTSLSNLNLDKKEAVSIFEQAVKNVMPRQEVRSRRVGGATYQIPFPVRHDRSEALAMRWIIQAARSKKGKPMWEKLVSEIKDANSNTGAAIKKRDDVHRMAEANKAFSHFRF</sequence>
<dbReference type="PANTHER" id="PTHR11205">
    <property type="entry name" value="RIBOSOMAL PROTEIN S7"/>
    <property type="match status" value="1"/>
</dbReference>
<evidence type="ECO:0000313" key="10">
    <source>
        <dbReference type="Proteomes" id="UP000176504"/>
    </source>
</evidence>
<dbReference type="AlphaFoldDB" id="A0A1F4VDF0"/>
<dbReference type="InterPro" id="IPR023798">
    <property type="entry name" value="Ribosomal_uS7_dom"/>
</dbReference>
<evidence type="ECO:0000256" key="7">
    <source>
        <dbReference type="RuleBase" id="RU003619"/>
    </source>
</evidence>
<protein>
    <recommendedName>
        <fullName evidence="6">Small ribosomal subunit protein uS7</fullName>
    </recommendedName>
</protein>
<gene>
    <name evidence="6" type="primary">rpsG</name>
    <name evidence="9" type="ORF">A3A78_04355</name>
</gene>
<reference evidence="9 10" key="1">
    <citation type="journal article" date="2016" name="Nat. Commun.">
        <title>Thousands of microbial genomes shed light on interconnected biogeochemical processes in an aquifer system.</title>
        <authorList>
            <person name="Anantharaman K."/>
            <person name="Brown C.T."/>
            <person name="Hug L.A."/>
            <person name="Sharon I."/>
            <person name="Castelle C.J."/>
            <person name="Probst A.J."/>
            <person name="Thomas B.C."/>
            <person name="Singh A."/>
            <person name="Wilkins M.J."/>
            <person name="Karaoz U."/>
            <person name="Brodie E.L."/>
            <person name="Williams K.H."/>
            <person name="Hubbard S.S."/>
            <person name="Banfield J.F."/>
        </authorList>
    </citation>
    <scope>NUCLEOTIDE SEQUENCE [LARGE SCALE GENOMIC DNA]</scope>
</reference>
<dbReference type="InterPro" id="IPR005717">
    <property type="entry name" value="Ribosomal_uS7_bac/org-type"/>
</dbReference>
<keyword evidence="4 6" id="KW-0689">Ribosomal protein</keyword>
<dbReference type="Pfam" id="PF00177">
    <property type="entry name" value="Ribosomal_S7"/>
    <property type="match status" value="1"/>
</dbReference>
<dbReference type="PROSITE" id="PS00052">
    <property type="entry name" value="RIBOSOMAL_S7"/>
    <property type="match status" value="1"/>
</dbReference>
<dbReference type="Gene3D" id="1.10.455.10">
    <property type="entry name" value="Ribosomal protein S7 domain"/>
    <property type="match status" value="1"/>
</dbReference>
<evidence type="ECO:0000259" key="8">
    <source>
        <dbReference type="Pfam" id="PF00177"/>
    </source>
</evidence>
<comment type="similarity">
    <text evidence="1 6 7">Belongs to the universal ribosomal protein uS7 family.</text>
</comment>
<proteinExistence type="inferred from homology"/>
<dbReference type="GO" id="GO:0019843">
    <property type="term" value="F:rRNA binding"/>
    <property type="evidence" value="ECO:0007669"/>
    <property type="project" value="UniProtKB-UniRule"/>
</dbReference>
<evidence type="ECO:0000256" key="4">
    <source>
        <dbReference type="ARBA" id="ARBA00022980"/>
    </source>
</evidence>
<keyword evidence="6" id="KW-0820">tRNA-binding</keyword>
<dbReference type="EMBL" id="MEVI01000003">
    <property type="protein sequence ID" value="OGC55179.1"/>
    <property type="molecule type" value="Genomic_DNA"/>
</dbReference>
<dbReference type="GO" id="GO:0006412">
    <property type="term" value="P:translation"/>
    <property type="evidence" value="ECO:0007669"/>
    <property type="project" value="UniProtKB-UniRule"/>
</dbReference>
<comment type="function">
    <text evidence="6">One of the primary rRNA binding proteins, it binds directly to 16S rRNA where it nucleates assembly of the head domain of the 30S subunit. Is located at the subunit interface close to the decoding center, probably blocks exit of the E-site tRNA.</text>
</comment>
<keyword evidence="3 6" id="KW-0694">RNA-binding</keyword>
<evidence type="ECO:0000256" key="6">
    <source>
        <dbReference type="HAMAP-Rule" id="MF_00480"/>
    </source>
</evidence>
<dbReference type="SUPFAM" id="SSF47973">
    <property type="entry name" value="Ribosomal protein S7"/>
    <property type="match status" value="1"/>
</dbReference>
<keyword evidence="5 6" id="KW-0687">Ribonucleoprotein</keyword>
<dbReference type="FunFam" id="1.10.455.10:FF:000001">
    <property type="entry name" value="30S ribosomal protein S7"/>
    <property type="match status" value="1"/>
</dbReference>
<keyword evidence="2 6" id="KW-0699">rRNA-binding</keyword>
<accession>A0A1F4VDF0</accession>
<name>A0A1F4VDF0_UNCKA</name>
<feature type="domain" description="Small ribosomal subunit protein uS7" evidence="8">
    <location>
        <begin position="3"/>
        <end position="147"/>
    </location>
</feature>
<dbReference type="CDD" id="cd14869">
    <property type="entry name" value="uS7_Bacteria"/>
    <property type="match status" value="1"/>
</dbReference>
<evidence type="ECO:0000256" key="2">
    <source>
        <dbReference type="ARBA" id="ARBA00022730"/>
    </source>
</evidence>
<evidence type="ECO:0000256" key="1">
    <source>
        <dbReference type="ARBA" id="ARBA00007151"/>
    </source>
</evidence>
<evidence type="ECO:0000256" key="3">
    <source>
        <dbReference type="ARBA" id="ARBA00022884"/>
    </source>
</evidence>
<dbReference type="InterPro" id="IPR000235">
    <property type="entry name" value="Ribosomal_uS7"/>
</dbReference>
<comment type="subunit">
    <text evidence="6">Part of the 30S ribosomal subunit. Contacts proteins S9 and S11.</text>
</comment>
<comment type="caution">
    <text evidence="9">The sequence shown here is derived from an EMBL/GenBank/DDBJ whole genome shotgun (WGS) entry which is preliminary data.</text>
</comment>
<dbReference type="GO" id="GO:0003735">
    <property type="term" value="F:structural constituent of ribosome"/>
    <property type="evidence" value="ECO:0007669"/>
    <property type="project" value="InterPro"/>
</dbReference>
<evidence type="ECO:0000256" key="5">
    <source>
        <dbReference type="ARBA" id="ARBA00023274"/>
    </source>
</evidence>
<dbReference type="InterPro" id="IPR020606">
    <property type="entry name" value="Ribosomal_uS7_CS"/>
</dbReference>
<evidence type="ECO:0000313" key="9">
    <source>
        <dbReference type="EMBL" id="OGC55179.1"/>
    </source>
</evidence>
<dbReference type="GO" id="GO:0015935">
    <property type="term" value="C:small ribosomal subunit"/>
    <property type="evidence" value="ECO:0007669"/>
    <property type="project" value="InterPro"/>
</dbReference>